<dbReference type="InterPro" id="IPR036691">
    <property type="entry name" value="Endo/exonu/phosph_ase_sf"/>
</dbReference>
<dbReference type="SUPFAM" id="SSF56219">
    <property type="entry name" value="DNase I-like"/>
    <property type="match status" value="1"/>
</dbReference>
<feature type="domain" description="Endonuclease/exonuclease/phosphatase" evidence="1">
    <location>
        <begin position="53"/>
        <end position="170"/>
    </location>
</feature>
<dbReference type="Gramene" id="evm.model.07.1130">
    <property type="protein sequence ID" value="cds.evm.model.07.1130"/>
    <property type="gene ID" value="evm.TU.07.1130"/>
</dbReference>
<reference evidence="2" key="2">
    <citation type="submission" date="2021-03" db="UniProtKB">
        <authorList>
            <consortium name="EnsemblPlants"/>
        </authorList>
    </citation>
    <scope>IDENTIFICATION</scope>
</reference>
<protein>
    <recommendedName>
        <fullName evidence="1">Endonuclease/exonuclease/phosphatase domain-containing protein</fullName>
    </recommendedName>
</protein>
<accession>A0A803Q1F3</accession>
<dbReference type="AlphaFoldDB" id="A0A803Q1F3"/>
<proteinExistence type="predicted"/>
<dbReference type="OMA" id="QININRA"/>
<organism evidence="2 3">
    <name type="scientific">Cannabis sativa</name>
    <name type="common">Hemp</name>
    <name type="synonym">Marijuana</name>
    <dbReference type="NCBI Taxonomy" id="3483"/>
    <lineage>
        <taxon>Eukaryota</taxon>
        <taxon>Viridiplantae</taxon>
        <taxon>Streptophyta</taxon>
        <taxon>Embryophyta</taxon>
        <taxon>Tracheophyta</taxon>
        <taxon>Spermatophyta</taxon>
        <taxon>Magnoliopsida</taxon>
        <taxon>eudicotyledons</taxon>
        <taxon>Gunneridae</taxon>
        <taxon>Pentapetalae</taxon>
        <taxon>rosids</taxon>
        <taxon>fabids</taxon>
        <taxon>Rosales</taxon>
        <taxon>Cannabaceae</taxon>
        <taxon>Cannabis</taxon>
    </lineage>
</organism>
<evidence type="ECO:0000313" key="2">
    <source>
        <dbReference type="EnsemblPlants" id="cds.evm.model.07.1130"/>
    </source>
</evidence>
<reference evidence="2" key="1">
    <citation type="submission" date="2018-11" db="EMBL/GenBank/DDBJ databases">
        <authorList>
            <person name="Grassa J C."/>
        </authorList>
    </citation>
    <scope>NUCLEOTIDE SEQUENCE [LARGE SCALE GENOMIC DNA]</scope>
</reference>
<dbReference type="PANTHER" id="PTHR33710">
    <property type="entry name" value="BNAC02G09200D PROTEIN"/>
    <property type="match status" value="1"/>
</dbReference>
<dbReference type="GO" id="GO:0003824">
    <property type="term" value="F:catalytic activity"/>
    <property type="evidence" value="ECO:0007669"/>
    <property type="project" value="InterPro"/>
</dbReference>
<dbReference type="EnsemblPlants" id="evm.model.07.1130">
    <property type="protein sequence ID" value="cds.evm.model.07.1130"/>
    <property type="gene ID" value="evm.TU.07.1130"/>
</dbReference>
<keyword evidence="3" id="KW-1185">Reference proteome</keyword>
<evidence type="ECO:0000259" key="1">
    <source>
        <dbReference type="Pfam" id="PF03372"/>
    </source>
</evidence>
<dbReference type="EMBL" id="UZAU01000655">
    <property type="status" value="NOT_ANNOTATED_CDS"/>
    <property type="molecule type" value="Genomic_DNA"/>
</dbReference>
<name>A0A803Q1F3_CANSA</name>
<sequence>MVASQKATAKGNLEEILANYIEVEVTYKQNFGSSEEAAAGCKHAPAVIMRCLLWNCRGLRRPATERILRGLIRDSNADIIFLSETKVDKDTMVGVMNRLGFVNSCCILANGIAGGFCAAWRTDFRCDITKVFEAGFCVKVQLHGGLPPWYLFCVYGTPYHTLKKPYWEWLTNKISCCNDPWKDSRNAHNRVRKRLDRVAANANWCTKYHKARVVKYPIVGSDHAPIFLQVMGEVNKLKYPFRFLEVWTTRLDCGTIIKHSWMKSINGSSAVELLRKLKGVKYDLKKWNQEVFGFSDRRENGQNLEAKIA</sequence>
<dbReference type="Pfam" id="PF03372">
    <property type="entry name" value="Exo_endo_phos"/>
    <property type="match status" value="1"/>
</dbReference>
<dbReference type="PANTHER" id="PTHR33710:SF62">
    <property type="entry name" value="DUF4283 DOMAIN PROTEIN"/>
    <property type="match status" value="1"/>
</dbReference>
<dbReference type="InterPro" id="IPR005135">
    <property type="entry name" value="Endo/exonuclease/phosphatase"/>
</dbReference>
<dbReference type="Proteomes" id="UP000596661">
    <property type="component" value="Chromosome 7"/>
</dbReference>
<dbReference type="Gene3D" id="3.60.10.10">
    <property type="entry name" value="Endonuclease/exonuclease/phosphatase"/>
    <property type="match status" value="1"/>
</dbReference>
<evidence type="ECO:0000313" key="3">
    <source>
        <dbReference type="Proteomes" id="UP000596661"/>
    </source>
</evidence>